<feature type="region of interest" description="Disordered" evidence="1">
    <location>
        <begin position="409"/>
        <end position="460"/>
    </location>
</feature>
<name>A0AAD7NKV5_9AGAR</name>
<organism evidence="2 3">
    <name type="scientific">Mycena metata</name>
    <dbReference type="NCBI Taxonomy" id="1033252"/>
    <lineage>
        <taxon>Eukaryota</taxon>
        <taxon>Fungi</taxon>
        <taxon>Dikarya</taxon>
        <taxon>Basidiomycota</taxon>
        <taxon>Agaricomycotina</taxon>
        <taxon>Agaricomycetes</taxon>
        <taxon>Agaricomycetidae</taxon>
        <taxon>Agaricales</taxon>
        <taxon>Marasmiineae</taxon>
        <taxon>Mycenaceae</taxon>
        <taxon>Mycena</taxon>
    </lineage>
</organism>
<dbReference type="InterPro" id="IPR046521">
    <property type="entry name" value="DUF6698"/>
</dbReference>
<dbReference type="EMBL" id="JARKIB010000027">
    <property type="protein sequence ID" value="KAJ7764937.1"/>
    <property type="molecule type" value="Genomic_DNA"/>
</dbReference>
<evidence type="ECO:0000313" key="3">
    <source>
        <dbReference type="Proteomes" id="UP001215598"/>
    </source>
</evidence>
<protein>
    <submittedName>
        <fullName evidence="2">Uncharacterized protein</fullName>
    </submittedName>
</protein>
<dbReference type="Proteomes" id="UP001215598">
    <property type="component" value="Unassembled WGS sequence"/>
</dbReference>
<proteinExistence type="predicted"/>
<sequence>MKLVLVVTPLPTHPWIRPKQSQKTIGCCSPSRMIPRERGQHRNRQPVTSVIGRALSRTRDVPGTVIPNLFFLPYCARRRRFAAEKSRVGSLSSALRTQARFIGGSAHSRLCSLSHAGRGIKAVISSRLSLTPPSVMAPTLGSPKFHIDIEDYNDDANLETLDTLRALHLKMRAFEAQIQAEKEAFPHIPRIPAKKFAPLGRGIHKVVATFGSIEGLIAEHDRRQELELARLASTVVLPEEPDPTDDQDRAFNGYKALIRFVPALRKALVEAPDDELAEIIAALRTGARNARSDDTKNLKSAIVPWLQRMFPKMVALDADSREERGIYNDDFGHLLCPTEYDWLDEITRSSIREGNPEYAVTAGSWWNGLYPNGKCDPDDPEKGLFRGHLLIMTWKFIFTSPISVKNMPDINSSSPPSSPFRRAPSSPSQRTPSSPSPRTPSSPSRRERRKAAKQFKKQVSTPKRSVAAILGLTQVTGRSIGYAAVQLRVALSDQHHWEDMDGHFDYKEFYNNIVDYFEFPPGRRAEQRVAQLLDFWNTNVFHHPTQWSLYTGSSRPQGSVEVMRAAAIAREAETNE</sequence>
<evidence type="ECO:0000313" key="2">
    <source>
        <dbReference type="EMBL" id="KAJ7764937.1"/>
    </source>
</evidence>
<keyword evidence="3" id="KW-1185">Reference proteome</keyword>
<comment type="caution">
    <text evidence="2">The sequence shown here is derived from an EMBL/GenBank/DDBJ whole genome shotgun (WGS) entry which is preliminary data.</text>
</comment>
<gene>
    <name evidence="2" type="ORF">B0H16DRAFT_432452</name>
</gene>
<dbReference type="Pfam" id="PF20414">
    <property type="entry name" value="DUF6698"/>
    <property type="match status" value="1"/>
</dbReference>
<evidence type="ECO:0000256" key="1">
    <source>
        <dbReference type="SAM" id="MobiDB-lite"/>
    </source>
</evidence>
<feature type="compositionally biased region" description="Basic residues" evidence="1">
    <location>
        <begin position="446"/>
        <end position="456"/>
    </location>
</feature>
<dbReference type="AlphaFoldDB" id="A0AAD7NKV5"/>
<accession>A0AAD7NKV5</accession>
<feature type="compositionally biased region" description="Low complexity" evidence="1">
    <location>
        <begin position="412"/>
        <end position="433"/>
    </location>
</feature>
<reference evidence="2" key="1">
    <citation type="submission" date="2023-03" db="EMBL/GenBank/DDBJ databases">
        <title>Massive genome expansion in bonnet fungi (Mycena s.s.) driven by repeated elements and novel gene families across ecological guilds.</title>
        <authorList>
            <consortium name="Lawrence Berkeley National Laboratory"/>
            <person name="Harder C.B."/>
            <person name="Miyauchi S."/>
            <person name="Viragh M."/>
            <person name="Kuo A."/>
            <person name="Thoen E."/>
            <person name="Andreopoulos B."/>
            <person name="Lu D."/>
            <person name="Skrede I."/>
            <person name="Drula E."/>
            <person name="Henrissat B."/>
            <person name="Morin E."/>
            <person name="Kohler A."/>
            <person name="Barry K."/>
            <person name="LaButti K."/>
            <person name="Morin E."/>
            <person name="Salamov A."/>
            <person name="Lipzen A."/>
            <person name="Mereny Z."/>
            <person name="Hegedus B."/>
            <person name="Baldrian P."/>
            <person name="Stursova M."/>
            <person name="Weitz H."/>
            <person name="Taylor A."/>
            <person name="Grigoriev I.V."/>
            <person name="Nagy L.G."/>
            <person name="Martin F."/>
            <person name="Kauserud H."/>
        </authorList>
    </citation>
    <scope>NUCLEOTIDE SEQUENCE</scope>
    <source>
        <strain evidence="2">CBHHK182m</strain>
    </source>
</reference>